<reference evidence="2" key="1">
    <citation type="submission" date="2017-03" db="EMBL/GenBank/DDBJ databases">
        <authorList>
            <person name="Rodrigo-Torres L."/>
            <person name="Arahal R.D."/>
            <person name="Lucena T."/>
        </authorList>
    </citation>
    <scope>NUCLEOTIDE SEQUENCE [LARGE SCALE GENOMIC DNA]</scope>
    <source>
        <strain evidence="2">CECT 8370</strain>
    </source>
</reference>
<dbReference type="EMBL" id="FWFJ01000038">
    <property type="protein sequence ID" value="SLN66790.1"/>
    <property type="molecule type" value="Genomic_DNA"/>
</dbReference>
<proteinExistence type="predicted"/>
<gene>
    <name evidence="1" type="ORF">ROG8370_03127</name>
</gene>
<sequence length="263" mass="29881">MNLDATAGDTHETQLNELQEAFVDWNAKRLRTTRAKSRDRLLVSVNKFKGGHGGRQFRRFNGLSYEVMAPFFSDSEKEIEEAYGFHSHMHFLRMLSYDFKPWNFAEEMLDDVARNDTVTVIDYGCGLAHGSRWIAAALKARGIGVSLALVDFPTIRKDFLIWLCDRDGIDMKFHDAQVGGPVTDLPQAQTCIATEFFEHVRKPEKYFSAIDTALVPGGWLITNVNDHREEFMHVSPDLQTLRNRIETAGYAAKDPARVLVKPV</sequence>
<evidence type="ECO:0000313" key="2">
    <source>
        <dbReference type="Proteomes" id="UP000194012"/>
    </source>
</evidence>
<dbReference type="AlphaFoldDB" id="A0A1X7A033"/>
<dbReference type="InterPro" id="IPR029063">
    <property type="entry name" value="SAM-dependent_MTases_sf"/>
</dbReference>
<name>A0A1X7A033_9RHOB</name>
<protein>
    <recommendedName>
        <fullName evidence="3">Methyltransferase type 11 domain-containing protein</fullName>
    </recommendedName>
</protein>
<dbReference type="Proteomes" id="UP000194012">
    <property type="component" value="Unassembled WGS sequence"/>
</dbReference>
<accession>A0A1X7A033</accession>
<dbReference type="RefSeq" id="WP_085828080.1">
    <property type="nucleotide sequence ID" value="NZ_FWFJ01000038.1"/>
</dbReference>
<dbReference type="OrthoDB" id="9791944at2"/>
<dbReference type="SUPFAM" id="SSF53335">
    <property type="entry name" value="S-adenosyl-L-methionine-dependent methyltransferases"/>
    <property type="match status" value="1"/>
</dbReference>
<dbReference type="Gene3D" id="3.40.50.150">
    <property type="entry name" value="Vaccinia Virus protein VP39"/>
    <property type="match status" value="1"/>
</dbReference>
<evidence type="ECO:0008006" key="3">
    <source>
        <dbReference type="Google" id="ProtNLM"/>
    </source>
</evidence>
<evidence type="ECO:0000313" key="1">
    <source>
        <dbReference type="EMBL" id="SLN66790.1"/>
    </source>
</evidence>
<keyword evidence="2" id="KW-1185">Reference proteome</keyword>
<organism evidence="1 2">
    <name type="scientific">Roseovarius gaetbuli</name>
    <dbReference type="NCBI Taxonomy" id="1356575"/>
    <lineage>
        <taxon>Bacteria</taxon>
        <taxon>Pseudomonadati</taxon>
        <taxon>Pseudomonadota</taxon>
        <taxon>Alphaproteobacteria</taxon>
        <taxon>Rhodobacterales</taxon>
        <taxon>Roseobacteraceae</taxon>
        <taxon>Roseovarius</taxon>
    </lineage>
</organism>